<feature type="compositionally biased region" description="Polar residues" evidence="1">
    <location>
        <begin position="108"/>
        <end position="118"/>
    </location>
</feature>
<gene>
    <name evidence="5" type="ORF">BOKJ2_LOCUS5277</name>
</gene>
<keyword evidence="3" id="KW-0732">Signal</keyword>
<feature type="compositionally biased region" description="Low complexity" evidence="1">
    <location>
        <begin position="64"/>
        <end position="78"/>
    </location>
</feature>
<feature type="compositionally biased region" description="Low complexity" evidence="1">
    <location>
        <begin position="119"/>
        <end position="132"/>
    </location>
</feature>
<dbReference type="EMBL" id="CAJFCW020000003">
    <property type="protein sequence ID" value="CAG9101605.1"/>
    <property type="molecule type" value="Genomic_DNA"/>
</dbReference>
<dbReference type="EMBL" id="CAJFDH010000003">
    <property type="protein sequence ID" value="CAD5213807.1"/>
    <property type="molecule type" value="Genomic_DNA"/>
</dbReference>
<evidence type="ECO:0000313" key="6">
    <source>
        <dbReference type="Proteomes" id="UP000614601"/>
    </source>
</evidence>
<dbReference type="InterPro" id="IPR002619">
    <property type="entry name" value="CX"/>
</dbReference>
<dbReference type="Proteomes" id="UP000783686">
    <property type="component" value="Unassembled WGS sequence"/>
</dbReference>
<feature type="compositionally biased region" description="Gly residues" evidence="1">
    <location>
        <begin position="98"/>
        <end position="107"/>
    </location>
</feature>
<evidence type="ECO:0000256" key="1">
    <source>
        <dbReference type="SAM" id="MobiDB-lite"/>
    </source>
</evidence>
<dbReference type="Proteomes" id="UP000614601">
    <property type="component" value="Unassembled WGS sequence"/>
</dbReference>
<name>A0A811KE89_9BILA</name>
<protein>
    <recommendedName>
        <fullName evidence="4">CX domain-containing protein</fullName>
    </recommendedName>
</protein>
<dbReference type="OrthoDB" id="5873947at2759"/>
<dbReference type="AlphaFoldDB" id="A0A811KE89"/>
<dbReference type="Pfam" id="PF01705">
    <property type="entry name" value="CX"/>
    <property type="match status" value="1"/>
</dbReference>
<reference evidence="5" key="1">
    <citation type="submission" date="2020-09" db="EMBL/GenBank/DDBJ databases">
        <authorList>
            <person name="Kikuchi T."/>
        </authorList>
    </citation>
    <scope>NUCLEOTIDE SEQUENCE</scope>
    <source>
        <strain evidence="5">SH1</strain>
    </source>
</reference>
<dbReference type="PANTHER" id="PTHR47520:SF11">
    <property type="entry name" value="CX DOMAIN-CONTAINING PROTEIN"/>
    <property type="match status" value="1"/>
</dbReference>
<feature type="region of interest" description="Disordered" evidence="1">
    <location>
        <begin position="26"/>
        <end position="132"/>
    </location>
</feature>
<keyword evidence="2" id="KW-0812">Transmembrane</keyword>
<comment type="caution">
    <text evidence="5">The sequence shown here is derived from an EMBL/GenBank/DDBJ whole genome shotgun (WGS) entry which is preliminary data.</text>
</comment>
<proteinExistence type="predicted"/>
<evidence type="ECO:0000256" key="3">
    <source>
        <dbReference type="SAM" id="SignalP"/>
    </source>
</evidence>
<evidence type="ECO:0000313" key="5">
    <source>
        <dbReference type="EMBL" id="CAD5213807.1"/>
    </source>
</evidence>
<evidence type="ECO:0000256" key="2">
    <source>
        <dbReference type="SAM" id="Phobius"/>
    </source>
</evidence>
<dbReference type="PANTHER" id="PTHR47520">
    <property type="entry name" value="CX DOMAIN-CONTAINING PROTEIN-RELATED"/>
    <property type="match status" value="1"/>
</dbReference>
<keyword evidence="2" id="KW-0472">Membrane</keyword>
<evidence type="ECO:0000259" key="4">
    <source>
        <dbReference type="Pfam" id="PF01705"/>
    </source>
</evidence>
<feature type="signal peptide" evidence="3">
    <location>
        <begin position="1"/>
        <end position="24"/>
    </location>
</feature>
<keyword evidence="2" id="KW-1133">Transmembrane helix</keyword>
<sequence length="302" mass="31987">MNWTRRKLLAILVIFALLVEPINSRRGGGGGFGRGSSAGRSSGGFGRSRGGGGGGIFGGSRNTGSNSRPSGTYSSGSSRSGGGGLFSGSSGNSQSRNKGGGIFGGFGSNKQNYRQPQTSSWRPSGIGSRSRSSTFKNMIVGAAAGYLTYQAGKHLIRSAMAPMMWNNRPYYWGQSYYQPRPQQQMCRMPLDPGDPQFGNIYFQDQTRPKEIVWSCGYNEQCCGYECCPGGGYGGGGYGSGGYGGGGYYGRNGYSGIGIGTLLVLLIVGSLGAFTIFKVCQNVKNNKYQRGRPTDAPPVYNNY</sequence>
<feature type="chain" id="PRO_5035594823" description="CX domain-containing protein" evidence="3">
    <location>
        <begin position="25"/>
        <end position="302"/>
    </location>
</feature>
<feature type="domain" description="CX" evidence="4">
    <location>
        <begin position="170"/>
        <end position="227"/>
    </location>
</feature>
<keyword evidence="6" id="KW-1185">Reference proteome</keyword>
<accession>A0A811KE89</accession>
<feature type="transmembrane region" description="Helical" evidence="2">
    <location>
        <begin position="256"/>
        <end position="279"/>
    </location>
</feature>
<feature type="compositionally biased region" description="Low complexity" evidence="1">
    <location>
        <begin position="87"/>
        <end position="97"/>
    </location>
</feature>
<feature type="compositionally biased region" description="Gly residues" evidence="1">
    <location>
        <begin position="26"/>
        <end position="58"/>
    </location>
</feature>
<organism evidence="5 6">
    <name type="scientific">Bursaphelenchus okinawaensis</name>
    <dbReference type="NCBI Taxonomy" id="465554"/>
    <lineage>
        <taxon>Eukaryota</taxon>
        <taxon>Metazoa</taxon>
        <taxon>Ecdysozoa</taxon>
        <taxon>Nematoda</taxon>
        <taxon>Chromadorea</taxon>
        <taxon>Rhabditida</taxon>
        <taxon>Tylenchina</taxon>
        <taxon>Tylenchomorpha</taxon>
        <taxon>Aphelenchoidea</taxon>
        <taxon>Aphelenchoididae</taxon>
        <taxon>Bursaphelenchus</taxon>
    </lineage>
</organism>